<organism evidence="2 3">
    <name type="scientific">Streptomyces endophyticus</name>
    <dbReference type="NCBI Taxonomy" id="714166"/>
    <lineage>
        <taxon>Bacteria</taxon>
        <taxon>Bacillati</taxon>
        <taxon>Actinomycetota</taxon>
        <taxon>Actinomycetes</taxon>
        <taxon>Kitasatosporales</taxon>
        <taxon>Streptomycetaceae</taxon>
        <taxon>Streptomyces</taxon>
    </lineage>
</organism>
<proteinExistence type="predicted"/>
<accession>A0ABU6FIK2</accession>
<gene>
    <name evidence="2" type="ORF">OKJ99_40455</name>
</gene>
<comment type="caution">
    <text evidence="2">The sequence shown here is derived from an EMBL/GenBank/DDBJ whole genome shotgun (WGS) entry which is preliminary data.</text>
</comment>
<dbReference type="RefSeq" id="WP_326023496.1">
    <property type="nucleotide sequence ID" value="NZ_JAOZYC010000198.1"/>
</dbReference>
<dbReference type="EMBL" id="JAOZYC010000198">
    <property type="protein sequence ID" value="MEB8343773.1"/>
    <property type="molecule type" value="Genomic_DNA"/>
</dbReference>
<evidence type="ECO:0000313" key="2">
    <source>
        <dbReference type="EMBL" id="MEB8343773.1"/>
    </source>
</evidence>
<protein>
    <submittedName>
        <fullName evidence="2">Uncharacterized protein</fullName>
    </submittedName>
</protein>
<sequence>MNTKERAPYPAETKREVKGRVRIYRPARRDGHESPGGANDRDTDWNLVRGED</sequence>
<evidence type="ECO:0000256" key="1">
    <source>
        <dbReference type="SAM" id="MobiDB-lite"/>
    </source>
</evidence>
<feature type="compositionally biased region" description="Basic and acidic residues" evidence="1">
    <location>
        <begin position="27"/>
        <end position="52"/>
    </location>
</feature>
<reference evidence="2 3" key="1">
    <citation type="submission" date="2022-10" db="EMBL/GenBank/DDBJ databases">
        <authorList>
            <person name="Xie J."/>
            <person name="Shen N."/>
        </authorList>
    </citation>
    <scope>NUCLEOTIDE SEQUENCE [LARGE SCALE GENOMIC DNA]</scope>
    <source>
        <strain evidence="2 3">YIM65594</strain>
    </source>
</reference>
<keyword evidence="3" id="KW-1185">Reference proteome</keyword>
<evidence type="ECO:0000313" key="3">
    <source>
        <dbReference type="Proteomes" id="UP001354931"/>
    </source>
</evidence>
<dbReference type="Proteomes" id="UP001354931">
    <property type="component" value="Unassembled WGS sequence"/>
</dbReference>
<feature type="region of interest" description="Disordered" evidence="1">
    <location>
        <begin position="23"/>
        <end position="52"/>
    </location>
</feature>
<name>A0ABU6FIK2_9ACTN</name>